<dbReference type="InterPro" id="IPR003136">
    <property type="entry name" value="Cytidylate_kin"/>
</dbReference>
<dbReference type="HAMAP" id="MF_00238">
    <property type="entry name" value="Cytidyl_kinase_type1"/>
    <property type="match status" value="1"/>
</dbReference>
<comment type="subcellular location">
    <subcellularLocation>
        <location evidence="8">Cytoplasm</location>
    </subcellularLocation>
</comment>
<dbReference type="InterPro" id="IPR027417">
    <property type="entry name" value="P-loop_NTPase"/>
</dbReference>
<keyword evidence="8" id="KW-0963">Cytoplasm</keyword>
<dbReference type="EC" id="2.7.4.25" evidence="8"/>
<keyword evidence="4 8" id="KW-0418">Kinase</keyword>
<evidence type="ECO:0000256" key="4">
    <source>
        <dbReference type="ARBA" id="ARBA00022777"/>
    </source>
</evidence>
<evidence type="ECO:0000256" key="7">
    <source>
        <dbReference type="ARBA" id="ARBA00048478"/>
    </source>
</evidence>
<dbReference type="GO" id="GO:0036430">
    <property type="term" value="F:CMP kinase activity"/>
    <property type="evidence" value="ECO:0007669"/>
    <property type="project" value="RHEA"/>
</dbReference>
<keyword evidence="5 8" id="KW-0067">ATP-binding</keyword>
<dbReference type="EMBL" id="PSRQ01000023">
    <property type="protein sequence ID" value="PWU23781.1"/>
    <property type="molecule type" value="Genomic_DNA"/>
</dbReference>
<reference evidence="10 11" key="1">
    <citation type="submission" date="2018-02" db="EMBL/GenBank/DDBJ databases">
        <title>Genomic Reconstructions from Amazon Rainforest and Pasture Soil Reveal Novel Insights into the Physiology of Candidate Phyla in Tropical Sites.</title>
        <authorList>
            <person name="Kroeger M.E."/>
            <person name="Delmont T."/>
            <person name="Eren A.M."/>
            <person name="Guo J."/>
            <person name="Meyer K.M."/>
            <person name="Khan K."/>
            <person name="Rodrigues J.L.M."/>
            <person name="Bohannan B.J.M."/>
            <person name="Tringe S."/>
            <person name="Borges C.D."/>
            <person name="Tiedje J."/>
            <person name="Tsai S.M."/>
            <person name="Nusslein K."/>
        </authorList>
    </citation>
    <scope>NUCLEOTIDE SEQUENCE [LARGE SCALE GENOMIC DNA]</scope>
    <source>
        <strain evidence="10">Amazon FNV 2010 28 9</strain>
    </source>
</reference>
<dbReference type="Gene3D" id="3.40.50.300">
    <property type="entry name" value="P-loop containing nucleotide triphosphate hydrolases"/>
    <property type="match status" value="1"/>
</dbReference>
<comment type="catalytic activity">
    <reaction evidence="7 8">
        <text>CMP + ATP = CDP + ADP</text>
        <dbReference type="Rhea" id="RHEA:11600"/>
        <dbReference type="ChEBI" id="CHEBI:30616"/>
        <dbReference type="ChEBI" id="CHEBI:58069"/>
        <dbReference type="ChEBI" id="CHEBI:60377"/>
        <dbReference type="ChEBI" id="CHEBI:456216"/>
        <dbReference type="EC" id="2.7.4.25"/>
    </reaction>
</comment>
<dbReference type="InterPro" id="IPR011994">
    <property type="entry name" value="Cytidylate_kinase_dom"/>
</dbReference>
<comment type="catalytic activity">
    <reaction evidence="6 8">
        <text>dCMP + ATP = dCDP + ADP</text>
        <dbReference type="Rhea" id="RHEA:25094"/>
        <dbReference type="ChEBI" id="CHEBI:30616"/>
        <dbReference type="ChEBI" id="CHEBI:57566"/>
        <dbReference type="ChEBI" id="CHEBI:58593"/>
        <dbReference type="ChEBI" id="CHEBI:456216"/>
        <dbReference type="EC" id="2.7.4.25"/>
    </reaction>
</comment>
<dbReference type="GO" id="GO:0005524">
    <property type="term" value="F:ATP binding"/>
    <property type="evidence" value="ECO:0007669"/>
    <property type="project" value="UniProtKB-UniRule"/>
</dbReference>
<accession>A0A317JQT9</accession>
<proteinExistence type="inferred from homology"/>
<evidence type="ECO:0000256" key="1">
    <source>
        <dbReference type="ARBA" id="ARBA00009427"/>
    </source>
</evidence>
<evidence type="ECO:0000256" key="2">
    <source>
        <dbReference type="ARBA" id="ARBA00022679"/>
    </source>
</evidence>
<organism evidence="10 11">
    <name type="scientific">Candidatus Cerribacteria bacterium 'Amazon FNV 2010 28 9'</name>
    <dbReference type="NCBI Taxonomy" id="2081795"/>
    <lineage>
        <taxon>Bacteria</taxon>
        <taxon>Candidatus Cerribacteria</taxon>
    </lineage>
</organism>
<protein>
    <recommendedName>
        <fullName evidence="8">Cytidylate kinase</fullName>
        <shortName evidence="8">CK</shortName>
        <ecNumber evidence="8">2.7.4.25</ecNumber>
    </recommendedName>
    <alternativeName>
        <fullName evidence="8">Cytidine monophosphate kinase</fullName>
        <shortName evidence="8">CMP kinase</shortName>
    </alternativeName>
</protein>
<name>A0A317JQT9_9BACT</name>
<evidence type="ECO:0000256" key="5">
    <source>
        <dbReference type="ARBA" id="ARBA00022840"/>
    </source>
</evidence>
<dbReference type="GO" id="GO:0036431">
    <property type="term" value="F:dCMP kinase activity"/>
    <property type="evidence" value="ECO:0007669"/>
    <property type="project" value="InterPro"/>
</dbReference>
<dbReference type="Proteomes" id="UP000246104">
    <property type="component" value="Unassembled WGS sequence"/>
</dbReference>
<sequence>MTNGVFQIAIDGPVAAGKGTVSRLIAQRLQFLYVDTGAMYRASALIALRANIPFAEEAKIVEEVKKHTIGMHAPTVEEQDGRLTTVLLDGEDVSWKIRTEQVSQGSSIVAAHKNLRAELVRQQQEIAKTQSVVMEGRDITFRVLPDAQLKIFLTATDTERARRRHIELLEKGQDVTFEQIHTDLLERDKRDMERDVDPLHIVPDAWVIDTSTLSIEQVVDLIVEKVHTVEGS</sequence>
<dbReference type="GO" id="GO:0006220">
    <property type="term" value="P:pyrimidine nucleotide metabolic process"/>
    <property type="evidence" value="ECO:0007669"/>
    <property type="project" value="UniProtKB-UniRule"/>
</dbReference>
<keyword evidence="2 8" id="KW-0808">Transferase</keyword>
<evidence type="ECO:0000259" key="9">
    <source>
        <dbReference type="Pfam" id="PF02224"/>
    </source>
</evidence>
<comment type="similarity">
    <text evidence="1 8">Belongs to the cytidylate kinase family. Type 1 subfamily.</text>
</comment>
<dbReference type="GO" id="GO:0005737">
    <property type="term" value="C:cytoplasm"/>
    <property type="evidence" value="ECO:0007669"/>
    <property type="project" value="UniProtKB-SubCell"/>
</dbReference>
<dbReference type="CDD" id="cd02020">
    <property type="entry name" value="CMPK"/>
    <property type="match status" value="1"/>
</dbReference>
<evidence type="ECO:0000256" key="6">
    <source>
        <dbReference type="ARBA" id="ARBA00047615"/>
    </source>
</evidence>
<dbReference type="NCBIfam" id="TIGR00017">
    <property type="entry name" value="cmk"/>
    <property type="match status" value="1"/>
</dbReference>
<dbReference type="AlphaFoldDB" id="A0A317JQT9"/>
<feature type="binding site" evidence="8">
    <location>
        <begin position="12"/>
        <end position="20"/>
    </location>
    <ligand>
        <name>ATP</name>
        <dbReference type="ChEBI" id="CHEBI:30616"/>
    </ligand>
</feature>
<feature type="domain" description="Cytidylate kinase" evidence="9">
    <location>
        <begin position="8"/>
        <end position="227"/>
    </location>
</feature>
<dbReference type="SUPFAM" id="SSF52540">
    <property type="entry name" value="P-loop containing nucleoside triphosphate hydrolases"/>
    <property type="match status" value="1"/>
</dbReference>
<gene>
    <name evidence="8" type="primary">cmk</name>
    <name evidence="10" type="ORF">C5B42_02010</name>
</gene>
<comment type="caution">
    <text evidence="10">The sequence shown here is derived from an EMBL/GenBank/DDBJ whole genome shotgun (WGS) entry which is preliminary data.</text>
</comment>
<evidence type="ECO:0000256" key="8">
    <source>
        <dbReference type="HAMAP-Rule" id="MF_00238"/>
    </source>
</evidence>
<evidence type="ECO:0000313" key="10">
    <source>
        <dbReference type="EMBL" id="PWU23781.1"/>
    </source>
</evidence>
<evidence type="ECO:0000313" key="11">
    <source>
        <dbReference type="Proteomes" id="UP000246104"/>
    </source>
</evidence>
<keyword evidence="3 8" id="KW-0547">Nucleotide-binding</keyword>
<evidence type="ECO:0000256" key="3">
    <source>
        <dbReference type="ARBA" id="ARBA00022741"/>
    </source>
</evidence>
<dbReference type="Pfam" id="PF02224">
    <property type="entry name" value="Cytidylate_kin"/>
    <property type="match status" value="1"/>
</dbReference>